<dbReference type="InterPro" id="IPR018547">
    <property type="entry name" value="AbiEi_C"/>
</dbReference>
<comment type="caution">
    <text evidence="2">The sequence shown here is derived from an EMBL/GenBank/DDBJ whole genome shotgun (WGS) entry which is preliminary data.</text>
</comment>
<organism evidence="2 3">
    <name type="scientific">Cellulomonas iranensis</name>
    <dbReference type="NCBI Taxonomy" id="76862"/>
    <lineage>
        <taxon>Bacteria</taxon>
        <taxon>Bacillati</taxon>
        <taxon>Actinomycetota</taxon>
        <taxon>Actinomycetes</taxon>
        <taxon>Micrococcales</taxon>
        <taxon>Cellulomonadaceae</taxon>
        <taxon>Cellulomonas</taxon>
    </lineage>
</organism>
<dbReference type="Proteomes" id="UP001240250">
    <property type="component" value="Unassembled WGS sequence"/>
</dbReference>
<name>A0ABU0GGA6_9CELL</name>
<reference evidence="2 3" key="1">
    <citation type="submission" date="2023-07" db="EMBL/GenBank/DDBJ databases">
        <title>Sequencing the genomes of 1000 actinobacteria strains.</title>
        <authorList>
            <person name="Klenk H.-P."/>
        </authorList>
    </citation>
    <scope>NUCLEOTIDE SEQUENCE [LARGE SCALE GENOMIC DNA]</scope>
    <source>
        <strain evidence="2 3">DSM 14785</strain>
    </source>
</reference>
<dbReference type="RefSeq" id="WP_156442205.1">
    <property type="nucleotide sequence ID" value="NZ_JAUSVM010000001.1"/>
</dbReference>
<dbReference type="Pfam" id="PF09407">
    <property type="entry name" value="AbiEi_1"/>
    <property type="match status" value="1"/>
</dbReference>
<dbReference type="GO" id="GO:0004519">
    <property type="term" value="F:endonuclease activity"/>
    <property type="evidence" value="ECO:0007669"/>
    <property type="project" value="UniProtKB-KW"/>
</dbReference>
<keyword evidence="3" id="KW-1185">Reference proteome</keyword>
<keyword evidence="2" id="KW-0378">Hydrolase</keyword>
<gene>
    <name evidence="2" type="ORF">JO380_000003</name>
</gene>
<dbReference type="InterPro" id="IPR011335">
    <property type="entry name" value="Restrct_endonuc-II-like"/>
</dbReference>
<accession>A0ABU0GGA6</accession>
<feature type="domain" description="AbiEi antitoxin C-terminal" evidence="1">
    <location>
        <begin position="67"/>
        <end position="185"/>
    </location>
</feature>
<dbReference type="EMBL" id="JAUSVM010000001">
    <property type="protein sequence ID" value="MDQ0423622.1"/>
    <property type="molecule type" value="Genomic_DNA"/>
</dbReference>
<evidence type="ECO:0000313" key="3">
    <source>
        <dbReference type="Proteomes" id="UP001240250"/>
    </source>
</evidence>
<keyword evidence="2" id="KW-0540">Nuclease</keyword>
<protein>
    <submittedName>
        <fullName evidence="2">Very-short-patch-repair endonuclease</fullName>
    </submittedName>
</protein>
<dbReference type="SUPFAM" id="SSF52980">
    <property type="entry name" value="Restriction endonuclease-like"/>
    <property type="match status" value="1"/>
</dbReference>
<evidence type="ECO:0000313" key="2">
    <source>
        <dbReference type="EMBL" id="MDQ0423622.1"/>
    </source>
</evidence>
<sequence>MQDAPVLDMRHLRATGSTWAASHRLVTSGRYVQLFRSVLVRRDLLEDPATRARAISTVLPRGAAVCRETAAWLHGVDTRAPGLHLRPPRLQCIVPTAVPRVRRPGQQCWTGALPAADVTVLGGVPATTAERTALDLARYAPGYIGLAAIDAFAHAGLVDPARLVRRARELPGARNIARARRLIELCEPQTESAGESWLRLRLFEAGLPRPEAQISIRHGGREVYRLDLGYRDARVGVEYDGDEHHHRTVAQRRADERRRDDLRIRFGWTVIGVHRGDVLGSRNALERAVAELIRHEGVVLGRQTW</sequence>
<keyword evidence="2" id="KW-0255">Endonuclease</keyword>
<evidence type="ECO:0000259" key="1">
    <source>
        <dbReference type="Pfam" id="PF09407"/>
    </source>
</evidence>
<proteinExistence type="predicted"/>